<evidence type="ECO:0000313" key="1">
    <source>
        <dbReference type="EMBL" id="AKP68418.1"/>
    </source>
</evidence>
<evidence type="ECO:0000313" key="2">
    <source>
        <dbReference type="Proteomes" id="UP000036106"/>
    </source>
</evidence>
<keyword evidence="2" id="KW-1185">Reference proteome</keyword>
<name>A0A0H4QNS4_9LACO</name>
<dbReference type="PATRIC" id="fig|1007676.4.peg.1282"/>
<dbReference type="AlphaFoldDB" id="A0A0H4QNS4"/>
<dbReference type="OrthoDB" id="71707at2"/>
<dbReference type="Proteomes" id="UP000036106">
    <property type="component" value="Chromosome"/>
</dbReference>
<gene>
    <name evidence="1" type="ORF">ABM34_06450</name>
</gene>
<dbReference type="STRING" id="1007676.ABM34_06450"/>
<dbReference type="EMBL" id="CP012034">
    <property type="protein sequence ID" value="AKP68418.1"/>
    <property type="molecule type" value="Genomic_DNA"/>
</dbReference>
<sequence>MTVKIRKVGNSNTLTVPNNIEPLAEEYDVFQSREGLIIYSPVGPNPFDDEEFIEKYKHQEKDLFGGYLVGKELPD</sequence>
<reference evidence="2" key="1">
    <citation type="submission" date="2015-07" db="EMBL/GenBank/DDBJ databases">
        <title>Lactobacillus ginsenosidimutans/EMML 3141/ whole genome sequencing.</title>
        <authorList>
            <person name="Kim M.K."/>
            <person name="Im W.-T."/>
            <person name="Srinivasan S."/>
            <person name="Lee J.-J."/>
        </authorList>
    </citation>
    <scope>NUCLEOTIDE SEQUENCE [LARGE SCALE GENOMIC DNA]</scope>
    <source>
        <strain evidence="2">EMML 3041</strain>
    </source>
</reference>
<organism evidence="1 2">
    <name type="scientific">Companilactobacillus ginsenosidimutans</name>
    <dbReference type="NCBI Taxonomy" id="1007676"/>
    <lineage>
        <taxon>Bacteria</taxon>
        <taxon>Bacillati</taxon>
        <taxon>Bacillota</taxon>
        <taxon>Bacilli</taxon>
        <taxon>Lactobacillales</taxon>
        <taxon>Lactobacillaceae</taxon>
        <taxon>Companilactobacillus</taxon>
    </lineage>
</organism>
<accession>A0A0H4QNS4</accession>
<protein>
    <submittedName>
        <fullName evidence="1">Antitoxin of toxin-antitoxin stability system</fullName>
    </submittedName>
</protein>
<dbReference type="KEGG" id="lgn:ABM34_06450"/>
<proteinExistence type="predicted"/>